<dbReference type="InterPro" id="IPR006504">
    <property type="entry name" value="Tscrpt_reg_Spx/MgsR"/>
</dbReference>
<dbReference type="InterPro" id="IPR006660">
    <property type="entry name" value="Arsenate_reductase-like"/>
</dbReference>
<reference evidence="3" key="1">
    <citation type="submission" date="2022-08" db="EMBL/GenBank/DDBJ databases">
        <authorList>
            <person name="Volokhov D.V."/>
            <person name="Furtak V.A."/>
            <person name="Zagorodnyaya T.A."/>
        </authorList>
    </citation>
    <scope>NUCLEOTIDE SEQUENCE</scope>
    <source>
        <strain evidence="3">CSL10203-ORH2</strain>
    </source>
</reference>
<reference evidence="3" key="2">
    <citation type="journal article" date="2023" name="Curr. Microbiol.">
        <title>Neisseria montereyensis sp. nov., Isolated from Oropharynx of California Sea Lion (Zalophus californianus): Genomic, Phylogenetic, and Phenotypic Study.</title>
        <authorList>
            <person name="Volokhov D.V."/>
            <person name="Zagorodnyaya T.A."/>
            <person name="Furtak V.A."/>
            <person name="Nattanmai G."/>
            <person name="Randall L."/>
            <person name="Jose S."/>
            <person name="Gao Y."/>
            <person name="Gulland F.M."/>
            <person name="Eisenberg T."/>
            <person name="Delmonte P."/>
            <person name="Blom J."/>
            <person name="Mitchell K.K."/>
        </authorList>
    </citation>
    <scope>NUCLEOTIDE SEQUENCE</scope>
    <source>
        <strain evidence="3">CSL10203-ORH2</strain>
    </source>
</reference>
<dbReference type="CDD" id="cd03035">
    <property type="entry name" value="ArsC_Yffb"/>
    <property type="match status" value="1"/>
</dbReference>
<comment type="similarity">
    <text evidence="1 2">Belongs to the ArsC family.</text>
</comment>
<comment type="caution">
    <text evidence="3">The sequence shown here is derived from an EMBL/GenBank/DDBJ whole genome shotgun (WGS) entry which is preliminary data.</text>
</comment>
<evidence type="ECO:0000313" key="4">
    <source>
        <dbReference type="Proteomes" id="UP001166947"/>
    </source>
</evidence>
<evidence type="ECO:0000256" key="1">
    <source>
        <dbReference type="ARBA" id="ARBA00007198"/>
    </source>
</evidence>
<name>A0ABT2FC12_9NEIS</name>
<organism evidence="3 4">
    <name type="scientific">Neisseria montereyensis</name>
    <dbReference type="NCBI Taxonomy" id="2973938"/>
    <lineage>
        <taxon>Bacteria</taxon>
        <taxon>Pseudomonadati</taxon>
        <taxon>Pseudomonadota</taxon>
        <taxon>Betaproteobacteria</taxon>
        <taxon>Neisseriales</taxon>
        <taxon>Neisseriaceae</taxon>
        <taxon>Neisseria</taxon>
    </lineage>
</organism>
<proteinExistence type="inferred from homology"/>
<dbReference type="NCBIfam" id="TIGR01617">
    <property type="entry name" value="arsC_related"/>
    <property type="match status" value="1"/>
</dbReference>
<protein>
    <submittedName>
        <fullName evidence="3">Arsenate reductase</fullName>
    </submittedName>
</protein>
<dbReference type="SUPFAM" id="SSF52833">
    <property type="entry name" value="Thioredoxin-like"/>
    <property type="match status" value="1"/>
</dbReference>
<dbReference type="Gene3D" id="3.40.30.10">
    <property type="entry name" value="Glutaredoxin"/>
    <property type="match status" value="1"/>
</dbReference>
<dbReference type="Proteomes" id="UP001166947">
    <property type="component" value="Unassembled WGS sequence"/>
</dbReference>
<accession>A0ABT2FC12</accession>
<dbReference type="EMBL" id="JANUXW010000003">
    <property type="protein sequence ID" value="MCS4533751.1"/>
    <property type="molecule type" value="Genomic_DNA"/>
</dbReference>
<evidence type="ECO:0000256" key="2">
    <source>
        <dbReference type="PROSITE-ProRule" id="PRU01282"/>
    </source>
</evidence>
<sequence>MTTLYGITNCNTVKKARTWLDENHVGYEFVDFKKSPPDEALIKRWLKDIDLAVLLNKRGTTWRKLNSEQQAAAETEEGAIQLMVENPSLIKRPVLNHNGHFQAGFQTASYEETFGK</sequence>
<dbReference type="Pfam" id="PF03960">
    <property type="entry name" value="ArsC"/>
    <property type="match status" value="1"/>
</dbReference>
<dbReference type="PANTHER" id="PTHR30041">
    <property type="entry name" value="ARSENATE REDUCTASE"/>
    <property type="match status" value="1"/>
</dbReference>
<dbReference type="PANTHER" id="PTHR30041:SF8">
    <property type="entry name" value="PROTEIN YFFB"/>
    <property type="match status" value="1"/>
</dbReference>
<gene>
    <name evidence="3" type="ORF">NXS09_05470</name>
</gene>
<dbReference type="RefSeq" id="WP_259291551.1">
    <property type="nucleotide sequence ID" value="NZ_JANUXW010000003.1"/>
</dbReference>
<dbReference type="InterPro" id="IPR036249">
    <property type="entry name" value="Thioredoxin-like_sf"/>
</dbReference>
<dbReference type="PROSITE" id="PS51353">
    <property type="entry name" value="ARSC"/>
    <property type="match status" value="1"/>
</dbReference>
<evidence type="ECO:0000313" key="3">
    <source>
        <dbReference type="EMBL" id="MCS4533751.1"/>
    </source>
</evidence>
<keyword evidence="4" id="KW-1185">Reference proteome</keyword>